<comment type="caution">
    <text evidence="3">The sequence shown here is derived from an EMBL/GenBank/DDBJ whole genome shotgun (WGS) entry which is preliminary data.</text>
</comment>
<keyword evidence="4" id="KW-1185">Reference proteome</keyword>
<feature type="region of interest" description="Disordered" evidence="1">
    <location>
        <begin position="159"/>
        <end position="188"/>
    </location>
</feature>
<dbReference type="OrthoDB" id="5298561at2"/>
<gene>
    <name evidence="3" type="ORF">EIP75_17305</name>
</gene>
<proteinExistence type="predicted"/>
<feature type="chain" id="PRO_5018638667" description="DUF4124 domain-containing protein" evidence="2">
    <location>
        <begin position="26"/>
        <end position="188"/>
    </location>
</feature>
<dbReference type="AlphaFoldDB" id="A0A3R8TRB8"/>
<feature type="signal peptide" evidence="2">
    <location>
        <begin position="1"/>
        <end position="25"/>
    </location>
</feature>
<evidence type="ECO:0008006" key="5">
    <source>
        <dbReference type="Google" id="ProtNLM"/>
    </source>
</evidence>
<dbReference type="Proteomes" id="UP000269265">
    <property type="component" value="Unassembled WGS sequence"/>
</dbReference>
<dbReference type="RefSeq" id="WP_125244542.1">
    <property type="nucleotide sequence ID" value="NZ_RSED01000015.1"/>
</dbReference>
<name>A0A3R8TRB8_9BURK</name>
<protein>
    <recommendedName>
        <fullName evidence="5">DUF4124 domain-containing protein</fullName>
    </recommendedName>
</protein>
<feature type="compositionally biased region" description="Basic and acidic residues" evidence="1">
    <location>
        <begin position="90"/>
        <end position="101"/>
    </location>
</feature>
<accession>A0A3R8TRB8</accession>
<evidence type="ECO:0000256" key="2">
    <source>
        <dbReference type="SAM" id="SignalP"/>
    </source>
</evidence>
<feature type="region of interest" description="Disordered" evidence="1">
    <location>
        <begin position="66"/>
        <end position="101"/>
    </location>
</feature>
<sequence>MNRLSSLVWQGGVLCGVLAFSQAQAQDKPVYRCPGNLYTDALSAKDAAAKGCKTLEGAPITVIQSQPLRAAPRSGTASGGSGEKVSSADQKARDADSRSILEAELRKEEETLAALKKEFNNGEPERRGDERNYQKYIDRVAEMKAAIARKEADVASIKRELSKLGAPPASSPSQPPSPSAAPTSATRN</sequence>
<reference evidence="3 4" key="1">
    <citation type="submission" date="2018-12" db="EMBL/GenBank/DDBJ databases">
        <title>The whole draft genome of Aquabacterium sp. SJQ9.</title>
        <authorList>
            <person name="Sun L."/>
            <person name="Gao X."/>
            <person name="Chen W."/>
            <person name="Huang K."/>
        </authorList>
    </citation>
    <scope>NUCLEOTIDE SEQUENCE [LARGE SCALE GENOMIC DNA]</scope>
    <source>
        <strain evidence="3 4">SJQ9</strain>
    </source>
</reference>
<evidence type="ECO:0000313" key="3">
    <source>
        <dbReference type="EMBL" id="RRS03079.1"/>
    </source>
</evidence>
<keyword evidence="2" id="KW-0732">Signal</keyword>
<organism evidence="3 4">
    <name type="scientific">Aquabacterium soli</name>
    <dbReference type="NCBI Taxonomy" id="2493092"/>
    <lineage>
        <taxon>Bacteria</taxon>
        <taxon>Pseudomonadati</taxon>
        <taxon>Pseudomonadota</taxon>
        <taxon>Betaproteobacteria</taxon>
        <taxon>Burkholderiales</taxon>
        <taxon>Aquabacterium</taxon>
    </lineage>
</organism>
<dbReference type="EMBL" id="RSED01000015">
    <property type="protein sequence ID" value="RRS03079.1"/>
    <property type="molecule type" value="Genomic_DNA"/>
</dbReference>
<feature type="compositionally biased region" description="Pro residues" evidence="1">
    <location>
        <begin position="169"/>
        <end position="179"/>
    </location>
</feature>
<evidence type="ECO:0000256" key="1">
    <source>
        <dbReference type="SAM" id="MobiDB-lite"/>
    </source>
</evidence>
<evidence type="ECO:0000313" key="4">
    <source>
        <dbReference type="Proteomes" id="UP000269265"/>
    </source>
</evidence>